<dbReference type="Gene3D" id="2.60.40.10">
    <property type="entry name" value="Immunoglobulins"/>
    <property type="match status" value="17"/>
</dbReference>
<feature type="domain" description="PKD" evidence="7">
    <location>
        <begin position="409"/>
        <end position="487"/>
    </location>
</feature>
<comment type="caution">
    <text evidence="8">The sequence shown here is derived from an EMBL/GenBank/DDBJ whole genome shotgun (WGS) entry which is preliminary data.</text>
</comment>
<dbReference type="EMBL" id="VOOS01000003">
    <property type="protein sequence ID" value="TXB65500.1"/>
    <property type="molecule type" value="Genomic_DNA"/>
</dbReference>
<evidence type="ECO:0000256" key="1">
    <source>
        <dbReference type="ARBA" id="ARBA00004141"/>
    </source>
</evidence>
<feature type="domain" description="PKD" evidence="7">
    <location>
        <begin position="855"/>
        <end position="888"/>
    </location>
</feature>
<dbReference type="GO" id="GO:0005886">
    <property type="term" value="C:plasma membrane"/>
    <property type="evidence" value="ECO:0007669"/>
    <property type="project" value="TreeGrafter"/>
</dbReference>
<dbReference type="GO" id="GO:0005261">
    <property type="term" value="F:monoatomic cation channel activity"/>
    <property type="evidence" value="ECO:0007669"/>
    <property type="project" value="TreeGrafter"/>
</dbReference>
<reference evidence="8 9" key="1">
    <citation type="submission" date="2019-08" db="EMBL/GenBank/DDBJ databases">
        <title>Genome of Vicingus serpentipes NCIMB 15042.</title>
        <authorList>
            <person name="Bowman J.P."/>
        </authorList>
    </citation>
    <scope>NUCLEOTIDE SEQUENCE [LARGE SCALE GENOMIC DNA]</scope>
    <source>
        <strain evidence="8 9">NCIMB 15042</strain>
    </source>
</reference>
<evidence type="ECO:0000256" key="2">
    <source>
        <dbReference type="ARBA" id="ARBA00022692"/>
    </source>
</evidence>
<dbReference type="OrthoDB" id="7794186at2"/>
<sequence length="1682" mass="182433">MYHKNKLHIAFFVLLVSSFLGNISAQCPQLYDFFGTPNNTPYWYDCTGNNYTLTIQSPNNIGSYTIDWGDGSSNSTGGSLIPPASVTHTYNSAVDTFIVTFTEDTSGCVIQGVMVMEEATSASIQIPIGGLTQTCAPAPLEFINSSTNTSETTVFTWDFGDGSPPVVYDYTNVGQTISHTYQQGTVNCVTQVTLTAENYCNTIQGGNSMATFNPIRIWDIDDAAINASATVLCYPDTIVTFQNITNRNCLAQGNIAQRYEWWNFGDYWGNGYDSIVGWVAWPPANPYTMAYPGIGSYDVMMVDSSFCGLDTAFITIQIVPPPFAALNANKDTICEGESITFSNLSGGGANAYFWNFGDGGGWVPSAGGAVNHTYNNAGDFTIQVVSNITGGTGGCTDTASLDIHVLATPLASFSFDNNNGCDSMNVNFTNTSSIDAITWVWDFDNGQTDNTSTPPMQFYGAAGNYNIDLTVTNANGCPNTSNQTLTVYQSPVPAFTPKSVCVNEMASFLDNSTFLGTDSILTWSWDFGDGATSIQQNPFHMYTAPGFYNMVLTVNTAFCVGADTVQINVENIPTANFVPDTTSGCADLLVNFNNTSSANATNFYWDFGDGDTSIAINPSHLFLNSFGYDTTYTVTLIAQTTFGCSDTVTQQVTVFPNPSASFVDNASLDCAPLIVNFTNTSSGGVAYEWDFNDGSPIDTAFSPNHTYQNLTQFIDNNLLTLIVTSANGCTDTVQKNIVVYPEPQFGFSINPDSGCSPLLVTFPSVIGAVDYQWDFGDGTFGSGPTPNHIYYNTVTNNIVYNVTLTATSPFACVDTTYGSVLVFPNPSVQFTIDSLNGCHPLEVNYINSSTGGTFYHWNLGDGTIFDTLSSNFQHTYTNTTGATVQMQVELIAETDRNCKDTITQLVDVYPKVTAVLQADTVGCSPFTTTFNNFSSGANRYYWNFGDGSAVDTTFNPTHQFINPGFTNITYTVSLIIESVFGCLDTTYQDVLVYPATTALLATNDTIGCHPLTINFTNNSIGGTFYHWNLDDGSSFDTTSLNFNHTFLNASGVIQNYNVSLVSETNNGCKDTTFQNILVYPDVTAILQADTFGCSPFTTTFNNFSIGATKYYWDFGDGSAIDTTSSPTHQFVNPSLVNTFYTVTLISESIYGCTDTVYQQILVYPATTAQLSVDNIIGCHPLTVGFVNNSIGGTSYHWDFGDGISFDTSALGFNHTFYNTTGVIQNFQTALISETINGCKDTAYQSIDVYPDVVAIFVADTSGCSPLNSNLVNNSIGASTYVWNFGDGSPVDTSFSPSHQFTNTTPNNVTYAISLISESVYGCLDTMIQDITIYTTPQASFTPTPLIQTYPSTSIAISNTTSAGVWQYHWYYGDGDSSLLSIPPNHVYSTWGNYTVSVLVEGAYCSDTASSIIQIIPPVPVANFTGPAQGCRPLTVSFQNNSIYGYSNAWNFGDGGISTQENPTYTYYNAGIYSVTLTVVGDGGQDTETQTQIIEVYENPNAVFTVSPSVVFIPDEPVLLFNLSNFASSYSWDFGDGGTSTDQNPQHFYTQPGFYDIQLVASTENNCTDTFRIISAVEAKAEGGIKIPNAFTPNIGGTNGGEVTPGNLDNDVFHPILYGVDKYELNIFNKWGELLFISTDIKIGWDGYYRDELCQQDVYVYKIQVTYIDGTSDSFVGDLTLLR</sequence>
<dbReference type="PROSITE" id="PS50093">
    <property type="entry name" value="PKD"/>
    <property type="match status" value="15"/>
</dbReference>
<evidence type="ECO:0000313" key="9">
    <source>
        <dbReference type="Proteomes" id="UP000321721"/>
    </source>
</evidence>
<evidence type="ECO:0000256" key="5">
    <source>
        <dbReference type="ARBA" id="ARBA00023136"/>
    </source>
</evidence>
<dbReference type="InterPro" id="IPR022409">
    <property type="entry name" value="PKD/Chitinase_dom"/>
</dbReference>
<keyword evidence="5" id="KW-0472">Membrane</keyword>
<feature type="domain" description="PKD" evidence="7">
    <location>
        <begin position="1193"/>
        <end position="1216"/>
    </location>
</feature>
<dbReference type="GO" id="GO:0006816">
    <property type="term" value="P:calcium ion transport"/>
    <property type="evidence" value="ECO:0007669"/>
    <property type="project" value="TreeGrafter"/>
</dbReference>
<feature type="domain" description="PKD" evidence="7">
    <location>
        <begin position="123"/>
        <end position="181"/>
    </location>
</feature>
<dbReference type="InterPro" id="IPR013783">
    <property type="entry name" value="Ig-like_fold"/>
</dbReference>
<feature type="domain" description="PKD" evidence="7">
    <location>
        <begin position="940"/>
        <end position="973"/>
    </location>
</feature>
<dbReference type="CDD" id="cd00146">
    <property type="entry name" value="PKD"/>
    <property type="match status" value="9"/>
</dbReference>
<feature type="domain" description="PKD" evidence="7">
    <location>
        <begin position="516"/>
        <end position="557"/>
    </location>
</feature>
<feature type="signal peptide" evidence="6">
    <location>
        <begin position="1"/>
        <end position="25"/>
    </location>
</feature>
<accession>A0A5C6RVC6</accession>
<protein>
    <submittedName>
        <fullName evidence="8">PKD domain-containing protein</fullName>
    </submittedName>
</protein>
<comment type="subcellular location">
    <subcellularLocation>
        <location evidence="1">Membrane</location>
        <topology evidence="1">Multi-pass membrane protein</topology>
    </subcellularLocation>
</comment>
<keyword evidence="4" id="KW-1133">Transmembrane helix</keyword>
<feature type="domain" description="PKD" evidence="7">
    <location>
        <begin position="1449"/>
        <end position="1495"/>
    </location>
</feature>
<evidence type="ECO:0000259" key="7">
    <source>
        <dbReference type="PROSITE" id="PS50093"/>
    </source>
</evidence>
<evidence type="ECO:0000313" key="8">
    <source>
        <dbReference type="EMBL" id="TXB65500.1"/>
    </source>
</evidence>
<keyword evidence="2" id="KW-0812">Transmembrane</keyword>
<feature type="domain" description="PKD" evidence="7">
    <location>
        <begin position="1279"/>
        <end position="1313"/>
    </location>
</feature>
<dbReference type="InterPro" id="IPR035986">
    <property type="entry name" value="PKD_dom_sf"/>
</dbReference>
<dbReference type="Proteomes" id="UP000321721">
    <property type="component" value="Unassembled WGS sequence"/>
</dbReference>
<dbReference type="SUPFAM" id="SSF49299">
    <property type="entry name" value="PKD domain"/>
    <property type="match status" value="16"/>
</dbReference>
<feature type="domain" description="PKD" evidence="7">
    <location>
        <begin position="769"/>
        <end position="803"/>
    </location>
</feature>
<dbReference type="InterPro" id="IPR000601">
    <property type="entry name" value="PKD_dom"/>
</dbReference>
<evidence type="ECO:0000256" key="4">
    <source>
        <dbReference type="ARBA" id="ARBA00022989"/>
    </source>
</evidence>
<keyword evidence="9" id="KW-1185">Reference proteome</keyword>
<dbReference type="RefSeq" id="WP_147100588.1">
    <property type="nucleotide sequence ID" value="NZ_VOOS01000003.1"/>
</dbReference>
<dbReference type="PANTHER" id="PTHR46730:SF1">
    <property type="entry name" value="PLAT DOMAIN-CONTAINING PROTEIN"/>
    <property type="match status" value="1"/>
</dbReference>
<proteinExistence type="predicted"/>
<evidence type="ECO:0000256" key="6">
    <source>
        <dbReference type="SAM" id="SignalP"/>
    </source>
</evidence>
<organism evidence="8 9">
    <name type="scientific">Vicingus serpentipes</name>
    <dbReference type="NCBI Taxonomy" id="1926625"/>
    <lineage>
        <taxon>Bacteria</taxon>
        <taxon>Pseudomonadati</taxon>
        <taxon>Bacteroidota</taxon>
        <taxon>Flavobacteriia</taxon>
        <taxon>Flavobacteriales</taxon>
        <taxon>Vicingaceae</taxon>
        <taxon>Vicingus</taxon>
    </lineage>
</organism>
<keyword evidence="3" id="KW-0677">Repeat</keyword>
<feature type="domain" description="PKD" evidence="7">
    <location>
        <begin position="322"/>
        <end position="391"/>
    </location>
</feature>
<evidence type="ECO:0000256" key="3">
    <source>
        <dbReference type="ARBA" id="ARBA00022737"/>
    </source>
</evidence>
<dbReference type="SMART" id="SM00089">
    <property type="entry name" value="PKD"/>
    <property type="match status" value="14"/>
</dbReference>
<feature type="domain" description="PKD" evidence="7">
    <location>
        <begin position="1367"/>
        <end position="1414"/>
    </location>
</feature>
<keyword evidence="6" id="KW-0732">Signal</keyword>
<feature type="chain" id="PRO_5022894651" evidence="6">
    <location>
        <begin position="26"/>
        <end position="1682"/>
    </location>
</feature>
<feature type="domain" description="PKD" evidence="7">
    <location>
        <begin position="678"/>
        <end position="707"/>
    </location>
</feature>
<name>A0A5C6RVC6_9FLAO</name>
<feature type="domain" description="PKD" evidence="7">
    <location>
        <begin position="573"/>
        <end position="654"/>
    </location>
</feature>
<gene>
    <name evidence="8" type="ORF">FRY74_08745</name>
</gene>
<dbReference type="Pfam" id="PF18911">
    <property type="entry name" value="PKD_4"/>
    <property type="match status" value="8"/>
</dbReference>
<feature type="domain" description="PKD" evidence="7">
    <location>
        <begin position="1110"/>
        <end position="1143"/>
    </location>
</feature>
<feature type="domain" description="PKD" evidence="7">
    <location>
        <begin position="1528"/>
        <end position="1561"/>
    </location>
</feature>
<dbReference type="PANTHER" id="PTHR46730">
    <property type="entry name" value="POLYCYSTIN-1"/>
    <property type="match status" value="1"/>
</dbReference>